<protein>
    <submittedName>
        <fullName evidence="2">Uncharacterized protein</fullName>
    </submittedName>
</protein>
<dbReference type="RefSeq" id="WP_143674650.1">
    <property type="nucleotide sequence ID" value="NZ_CP119182.1"/>
</dbReference>
<gene>
    <name evidence="2" type="ORF">IHE70_19690</name>
</gene>
<feature type="region of interest" description="Disordered" evidence="1">
    <location>
        <begin position="93"/>
        <end position="112"/>
    </location>
</feature>
<name>A0A927L4Q8_9ACTN</name>
<evidence type="ECO:0000313" key="2">
    <source>
        <dbReference type="EMBL" id="MBD9725402.1"/>
    </source>
</evidence>
<dbReference type="GeneID" id="79936170"/>
<dbReference type="AlphaFoldDB" id="A0A927L4Q8"/>
<organism evidence="2 3">
    <name type="scientific">Streptomyces caniscabiei</name>
    <dbReference type="NCBI Taxonomy" id="2746961"/>
    <lineage>
        <taxon>Bacteria</taxon>
        <taxon>Bacillati</taxon>
        <taxon>Actinomycetota</taxon>
        <taxon>Actinomycetes</taxon>
        <taxon>Kitasatosporales</taxon>
        <taxon>Streptomycetaceae</taxon>
        <taxon>Streptomyces</taxon>
    </lineage>
</organism>
<comment type="caution">
    <text evidence="2">The sequence shown here is derived from an EMBL/GenBank/DDBJ whole genome shotgun (WGS) entry which is preliminary data.</text>
</comment>
<accession>A0A927L4Q8</accession>
<feature type="region of interest" description="Disordered" evidence="1">
    <location>
        <begin position="1"/>
        <end position="22"/>
    </location>
</feature>
<reference evidence="2" key="1">
    <citation type="submission" date="2020-09" db="EMBL/GenBank/DDBJ databases">
        <title>Streptomyces canutascabiei sp. nov., which causes potato common scab and is distributed across the world.</title>
        <authorList>
            <person name="Nguyen H.P."/>
            <person name="Weisberg A.J."/>
            <person name="Chang J.H."/>
            <person name="Clarke C.R."/>
        </authorList>
    </citation>
    <scope>NUCLEOTIDE SEQUENCE</scope>
    <source>
        <strain evidence="2">ID-01-6.2a</strain>
    </source>
</reference>
<evidence type="ECO:0000313" key="3">
    <source>
        <dbReference type="Proteomes" id="UP000661025"/>
    </source>
</evidence>
<dbReference type="EMBL" id="JACYXT010000007">
    <property type="protein sequence ID" value="MBD9725402.1"/>
    <property type="molecule type" value="Genomic_DNA"/>
</dbReference>
<evidence type="ECO:0000256" key="1">
    <source>
        <dbReference type="SAM" id="MobiDB-lite"/>
    </source>
</evidence>
<dbReference type="Proteomes" id="UP000661025">
    <property type="component" value="Unassembled WGS sequence"/>
</dbReference>
<proteinExistence type="predicted"/>
<sequence length="112" mass="12607">MDWNPSMLFNPLPNPNRDRSAQPAAAKLFLNWQLSKERQTGDGWSVRTDVAPPTGLKRVWQYRDADIDGFPAFMRNRAEAERTRQQMTVYIGEVEGAPTPGRLGTHPGTAKP</sequence>